<keyword evidence="3" id="KW-1185">Reference proteome</keyword>
<evidence type="ECO:0000313" key="2">
    <source>
        <dbReference type="EMBL" id="CAK6953932.1"/>
    </source>
</evidence>
<dbReference type="EMBL" id="CAWUFR010000015">
    <property type="protein sequence ID" value="CAK6953932.1"/>
    <property type="molecule type" value="Genomic_DNA"/>
</dbReference>
<name>A0AAV1N3F6_SCOSC</name>
<reference evidence="2 3" key="1">
    <citation type="submission" date="2024-01" db="EMBL/GenBank/DDBJ databases">
        <authorList>
            <person name="Alioto T."/>
            <person name="Alioto T."/>
            <person name="Gomez Garrido J."/>
        </authorList>
    </citation>
    <scope>NUCLEOTIDE SEQUENCE [LARGE SCALE GENOMIC DNA]</scope>
</reference>
<proteinExistence type="predicted"/>
<evidence type="ECO:0000313" key="3">
    <source>
        <dbReference type="Proteomes" id="UP001314229"/>
    </source>
</evidence>
<dbReference type="AlphaFoldDB" id="A0AAV1N3F6"/>
<gene>
    <name evidence="2" type="ORF">FSCOSCO3_A027250</name>
</gene>
<accession>A0AAV1N3F6</accession>
<protein>
    <submittedName>
        <fullName evidence="2">Uncharacterized protein</fullName>
    </submittedName>
</protein>
<evidence type="ECO:0000256" key="1">
    <source>
        <dbReference type="SAM" id="MobiDB-lite"/>
    </source>
</evidence>
<dbReference type="Proteomes" id="UP001314229">
    <property type="component" value="Unassembled WGS sequence"/>
</dbReference>
<comment type="caution">
    <text evidence="2">The sequence shown here is derived from an EMBL/GenBank/DDBJ whole genome shotgun (WGS) entry which is preliminary data.</text>
</comment>
<feature type="region of interest" description="Disordered" evidence="1">
    <location>
        <begin position="1"/>
        <end position="20"/>
    </location>
</feature>
<sequence>MKKGEIRCSDSGSGADHGQMRRFLGDSGRMQFLFISRCGGSVIRLPWRLPRYTLAYRPSDGKSAFFCDFSVSAVNPNPLSPPSNFGVLTEALGRFRARCLCRYAR</sequence>
<organism evidence="2 3">
    <name type="scientific">Scomber scombrus</name>
    <name type="common">Atlantic mackerel</name>
    <name type="synonym">Scomber vernalis</name>
    <dbReference type="NCBI Taxonomy" id="13677"/>
    <lineage>
        <taxon>Eukaryota</taxon>
        <taxon>Metazoa</taxon>
        <taxon>Chordata</taxon>
        <taxon>Craniata</taxon>
        <taxon>Vertebrata</taxon>
        <taxon>Euteleostomi</taxon>
        <taxon>Actinopterygii</taxon>
        <taxon>Neopterygii</taxon>
        <taxon>Teleostei</taxon>
        <taxon>Neoteleostei</taxon>
        <taxon>Acanthomorphata</taxon>
        <taxon>Pelagiaria</taxon>
        <taxon>Scombriformes</taxon>
        <taxon>Scombridae</taxon>
        <taxon>Scomber</taxon>
    </lineage>
</organism>